<gene>
    <name evidence="1" type="ORF">AEK19_MT0240</name>
</gene>
<protein>
    <submittedName>
        <fullName evidence="1">Uncharacterized protein</fullName>
    </submittedName>
</protein>
<proteinExistence type="predicted"/>
<accession>A0A1Y0AZG5</accession>
<name>A0A1Y0AZG5_9LAMI</name>
<reference evidence="1" key="1">
    <citation type="submission" date="2017-03" db="EMBL/GenBank/DDBJ databases">
        <title>The mitochondrial genome of the carnivorous plant Utricularia reniformis (Lentibulariaceae): structure, comparative analysis and evolutionary landmarks.</title>
        <authorList>
            <person name="Silva S.R."/>
            <person name="Alvarenga D.O."/>
            <person name="Michael T.P."/>
            <person name="Miranda V.F.O."/>
            <person name="Varani A.M."/>
        </authorList>
    </citation>
    <scope>NUCLEOTIDE SEQUENCE</scope>
</reference>
<sequence>MAGKGDIGFVEGGYSCNFFWGQVNLMRWSVLYLVLCLLGCQYFRKSLVAGKIGVTRNCLKKAA</sequence>
<geneLocation type="mitochondrion" evidence="1"/>
<dbReference type="AlphaFoldDB" id="A0A1Y0AZG5"/>
<dbReference type="EMBL" id="KY774314">
    <property type="protein sequence ID" value="ART30518.1"/>
    <property type="molecule type" value="Genomic_DNA"/>
</dbReference>
<evidence type="ECO:0000313" key="1">
    <source>
        <dbReference type="EMBL" id="ART30518.1"/>
    </source>
</evidence>
<organism evidence="1">
    <name type="scientific">Utricularia reniformis</name>
    <dbReference type="NCBI Taxonomy" id="192314"/>
    <lineage>
        <taxon>Eukaryota</taxon>
        <taxon>Viridiplantae</taxon>
        <taxon>Streptophyta</taxon>
        <taxon>Embryophyta</taxon>
        <taxon>Tracheophyta</taxon>
        <taxon>Spermatophyta</taxon>
        <taxon>Magnoliopsida</taxon>
        <taxon>eudicotyledons</taxon>
        <taxon>Gunneridae</taxon>
        <taxon>Pentapetalae</taxon>
        <taxon>asterids</taxon>
        <taxon>lamiids</taxon>
        <taxon>Lamiales</taxon>
        <taxon>Lentibulariaceae</taxon>
        <taxon>Utricularia</taxon>
    </lineage>
</organism>
<keyword evidence="1" id="KW-0496">Mitochondrion</keyword>